<dbReference type="SUPFAM" id="SSF56300">
    <property type="entry name" value="Metallo-dependent phosphatases"/>
    <property type="match status" value="1"/>
</dbReference>
<dbReference type="Pfam" id="PF00149">
    <property type="entry name" value="Metallophos"/>
    <property type="match status" value="1"/>
</dbReference>
<accession>A0A937CPN2</accession>
<reference evidence="2" key="1">
    <citation type="submission" date="2021-01" db="EMBL/GenBank/DDBJ databases">
        <title>Rhizobium sp. strain KVB221 16S ribosomal RNA gene Genome sequencing and assembly.</title>
        <authorList>
            <person name="Kang M."/>
        </authorList>
    </citation>
    <scope>NUCLEOTIDE SEQUENCE</scope>
    <source>
        <strain evidence="2">KVB221</strain>
    </source>
</reference>
<dbReference type="GO" id="GO:0005737">
    <property type="term" value="C:cytoplasm"/>
    <property type="evidence" value="ECO:0007669"/>
    <property type="project" value="TreeGrafter"/>
</dbReference>
<name>A0A937CPN2_9HYPH</name>
<dbReference type="InterPro" id="IPR029052">
    <property type="entry name" value="Metallo-depent_PP-like"/>
</dbReference>
<dbReference type="Gene3D" id="3.60.21.10">
    <property type="match status" value="1"/>
</dbReference>
<dbReference type="PANTHER" id="PTHR42850">
    <property type="entry name" value="METALLOPHOSPHOESTERASE"/>
    <property type="match status" value="1"/>
</dbReference>
<evidence type="ECO:0000313" key="3">
    <source>
        <dbReference type="Proteomes" id="UP000633219"/>
    </source>
</evidence>
<comment type="caution">
    <text evidence="2">The sequence shown here is derived from an EMBL/GenBank/DDBJ whole genome shotgun (WGS) entry which is preliminary data.</text>
</comment>
<evidence type="ECO:0000313" key="2">
    <source>
        <dbReference type="EMBL" id="MBL0372758.1"/>
    </source>
</evidence>
<feature type="domain" description="Calcineurin-like phosphoesterase" evidence="1">
    <location>
        <begin position="24"/>
        <end position="216"/>
    </location>
</feature>
<dbReference type="CDD" id="cd00144">
    <property type="entry name" value="MPP_PPP_family"/>
    <property type="match status" value="1"/>
</dbReference>
<keyword evidence="3" id="KW-1185">Reference proteome</keyword>
<gene>
    <name evidence="2" type="ORF">JJB09_12020</name>
</gene>
<dbReference type="RefSeq" id="WP_201658079.1">
    <property type="nucleotide sequence ID" value="NZ_JAEQNC010000006.1"/>
</dbReference>
<proteinExistence type="predicted"/>
<protein>
    <submittedName>
        <fullName evidence="2">Serine/threonine protein phosphatase</fullName>
    </submittedName>
</protein>
<dbReference type="PANTHER" id="PTHR42850:SF4">
    <property type="entry name" value="ZINC-DEPENDENT ENDOPOLYPHOSPHATASE"/>
    <property type="match status" value="1"/>
</dbReference>
<organism evidence="2 3">
    <name type="scientific">Rhizobium setariae</name>
    <dbReference type="NCBI Taxonomy" id="2801340"/>
    <lineage>
        <taxon>Bacteria</taxon>
        <taxon>Pseudomonadati</taxon>
        <taxon>Pseudomonadota</taxon>
        <taxon>Alphaproteobacteria</taxon>
        <taxon>Hyphomicrobiales</taxon>
        <taxon>Rhizobiaceae</taxon>
        <taxon>Rhizobium/Agrobacterium group</taxon>
        <taxon>Rhizobium</taxon>
    </lineage>
</organism>
<dbReference type="GO" id="GO:0008803">
    <property type="term" value="F:bis(5'-nucleosyl)-tetraphosphatase (symmetrical) activity"/>
    <property type="evidence" value="ECO:0007669"/>
    <property type="project" value="TreeGrafter"/>
</dbReference>
<dbReference type="GO" id="GO:0110154">
    <property type="term" value="P:RNA decapping"/>
    <property type="evidence" value="ECO:0007669"/>
    <property type="project" value="TreeGrafter"/>
</dbReference>
<dbReference type="EMBL" id="JAEQNC010000006">
    <property type="protein sequence ID" value="MBL0372758.1"/>
    <property type="molecule type" value="Genomic_DNA"/>
</dbReference>
<dbReference type="InterPro" id="IPR004843">
    <property type="entry name" value="Calcineurin-like_PHP"/>
</dbReference>
<dbReference type="AlphaFoldDB" id="A0A937CPN2"/>
<dbReference type="InterPro" id="IPR050126">
    <property type="entry name" value="Ap4A_hydrolase"/>
</dbReference>
<dbReference type="GO" id="GO:0016791">
    <property type="term" value="F:phosphatase activity"/>
    <property type="evidence" value="ECO:0007669"/>
    <property type="project" value="TreeGrafter"/>
</dbReference>
<evidence type="ECO:0000259" key="1">
    <source>
        <dbReference type="Pfam" id="PF00149"/>
    </source>
</evidence>
<dbReference type="Proteomes" id="UP000633219">
    <property type="component" value="Unassembled WGS sequence"/>
</dbReference>
<sequence length="249" mass="27589">MGAQPKAMQMRSRIIIPEGQVYDIYAIGDVHGCLDLLVAVEERIRWHSANRKTPALIVMLGDYVDRGSQSRGVIQHLTRTPEPPFQRLCLCGNHDDAFLSFILNDDFDPAWLGFGGLTTLQSYGVDAEGLLDRDPAGQTLMRAVREAVPKAHIDFLRTLPISISIGKYLFVHAGIVPGVRLSQQSDFDMLWIREPFLTRGPELDLMVIHGHTPDDDFQYGIGRIGIDTGAFATGKLKALYIGTSGIEEI</sequence>